<evidence type="ECO:0000256" key="5">
    <source>
        <dbReference type="ARBA" id="ARBA00022679"/>
    </source>
</evidence>
<feature type="active site" description="Proton donor" evidence="11 13">
    <location>
        <position position="633"/>
    </location>
</feature>
<evidence type="ECO:0000313" key="19">
    <source>
        <dbReference type="EMBL" id="SIQ95009.1"/>
    </source>
</evidence>
<evidence type="ECO:0000256" key="4">
    <source>
        <dbReference type="ARBA" id="ARBA00022532"/>
    </source>
</evidence>
<evidence type="ECO:0000256" key="2">
    <source>
        <dbReference type="ARBA" id="ARBA00022435"/>
    </source>
</evidence>
<dbReference type="Gene3D" id="1.20.1220.12">
    <property type="entry name" value="Malate synthase, domain III"/>
    <property type="match status" value="1"/>
</dbReference>
<feature type="binding site" evidence="11">
    <location>
        <position position="429"/>
    </location>
    <ligand>
        <name>Mg(2+)</name>
        <dbReference type="ChEBI" id="CHEBI:18420"/>
    </ligand>
</feature>
<comment type="pathway">
    <text evidence="11 14">Carbohydrate metabolism; glyoxylate cycle; (S)-malate from isocitrate: step 2/2.</text>
</comment>
<feature type="domain" description="Malate synthase C-terminal" evidence="18">
    <location>
        <begin position="593"/>
        <end position="694"/>
    </location>
</feature>
<dbReference type="NCBIfam" id="TIGR01345">
    <property type="entry name" value="malate_syn_G"/>
    <property type="match status" value="1"/>
</dbReference>
<dbReference type="GO" id="GO:0005829">
    <property type="term" value="C:cytosol"/>
    <property type="evidence" value="ECO:0007669"/>
    <property type="project" value="TreeGrafter"/>
</dbReference>
<feature type="domain" description="Malate synthase G alpha-beta insertion" evidence="17">
    <location>
        <begin position="160"/>
        <end position="235"/>
    </location>
</feature>
<feature type="domain" description="Malate synthase N-terminal" evidence="16">
    <location>
        <begin position="17"/>
        <end position="77"/>
    </location>
</feature>
<dbReference type="Pfam" id="PF20659">
    <property type="entry name" value="MS_C"/>
    <property type="match status" value="1"/>
</dbReference>
<dbReference type="HAMAP" id="MF_00641">
    <property type="entry name" value="Malate_synth_G"/>
    <property type="match status" value="1"/>
</dbReference>
<dbReference type="Proteomes" id="UP000186819">
    <property type="component" value="Unassembled WGS sequence"/>
</dbReference>
<feature type="binding site" evidence="11">
    <location>
        <position position="313"/>
    </location>
    <ligand>
        <name>acetyl-CoA</name>
        <dbReference type="ChEBI" id="CHEBI:57288"/>
    </ligand>
</feature>
<dbReference type="InterPro" id="IPR011076">
    <property type="entry name" value="Malate_synth_sf"/>
</dbReference>
<feature type="binding site" evidence="11">
    <location>
        <position position="118"/>
    </location>
    <ligand>
        <name>acetyl-CoA</name>
        <dbReference type="ChEBI" id="CHEBI:57288"/>
    </ligand>
</feature>
<dbReference type="Gene3D" id="3.20.20.360">
    <property type="entry name" value="Malate synthase, domain 3"/>
    <property type="match status" value="2"/>
</dbReference>
<dbReference type="RefSeq" id="WP_076602615.1">
    <property type="nucleotide sequence ID" value="NZ_FTMD01000008.1"/>
</dbReference>
<dbReference type="NCBIfam" id="NF002825">
    <property type="entry name" value="PRK02999.1"/>
    <property type="match status" value="1"/>
</dbReference>
<evidence type="ECO:0000256" key="8">
    <source>
        <dbReference type="ARBA" id="ARBA00023097"/>
    </source>
</evidence>
<keyword evidence="2 11" id="KW-0329">Glyoxylate bypass</keyword>
<dbReference type="AlphaFoldDB" id="A0A1N6WY22"/>
<accession>A0A1N6WY22</accession>
<feature type="binding site" evidence="11">
    <location>
        <position position="457"/>
    </location>
    <ligand>
        <name>Mg(2+)</name>
        <dbReference type="ChEBI" id="CHEBI:18420"/>
    </ligand>
</feature>
<evidence type="ECO:0000256" key="13">
    <source>
        <dbReference type="PIRSR" id="PIRSR601465-50"/>
    </source>
</evidence>
<evidence type="ECO:0000259" key="15">
    <source>
        <dbReference type="Pfam" id="PF01274"/>
    </source>
</evidence>
<protein>
    <recommendedName>
        <fullName evidence="11 12">Malate synthase G</fullName>
        <ecNumber evidence="11 12">2.3.3.9</ecNumber>
    </recommendedName>
</protein>
<dbReference type="GO" id="GO:0009436">
    <property type="term" value="P:glyoxylate catabolic process"/>
    <property type="evidence" value="ECO:0007669"/>
    <property type="project" value="TreeGrafter"/>
</dbReference>
<feature type="domain" description="Malate synthase TIM barrel" evidence="15">
    <location>
        <begin position="337"/>
        <end position="580"/>
    </location>
</feature>
<evidence type="ECO:0000256" key="7">
    <source>
        <dbReference type="ARBA" id="ARBA00022842"/>
    </source>
</evidence>
<dbReference type="SUPFAM" id="SSF51645">
    <property type="entry name" value="Malate synthase G"/>
    <property type="match status" value="1"/>
</dbReference>
<dbReference type="PANTHER" id="PTHR42739:SF1">
    <property type="entry name" value="MALATE SYNTHASE G"/>
    <property type="match status" value="1"/>
</dbReference>
<dbReference type="InterPro" id="IPR044856">
    <property type="entry name" value="Malate_synth_C_sf"/>
</dbReference>
<proteinExistence type="inferred from homology"/>
<evidence type="ECO:0000256" key="10">
    <source>
        <dbReference type="ARBA" id="ARBA00054368"/>
    </source>
</evidence>
<dbReference type="GO" id="GO:0004474">
    <property type="term" value="F:malate synthase activity"/>
    <property type="evidence" value="ECO:0007669"/>
    <property type="project" value="UniProtKB-UniRule"/>
</dbReference>
<dbReference type="Pfam" id="PF20656">
    <property type="entry name" value="MS_N"/>
    <property type="match status" value="1"/>
</dbReference>
<dbReference type="InterPro" id="IPR006253">
    <property type="entry name" value="Malate_synthG"/>
</dbReference>
<comment type="caution">
    <text evidence="11">Lacks conserved residue(s) required for the propagation of feature annotation.</text>
</comment>
<gene>
    <name evidence="11" type="primary">glcB</name>
    <name evidence="19" type="ORF">SAMN05421829_108119</name>
</gene>
<name>A0A1N6WY22_9RHOO</name>
<feature type="binding site" evidence="11">
    <location>
        <begin position="125"/>
        <end position="126"/>
    </location>
    <ligand>
        <name>acetyl-CoA</name>
        <dbReference type="ChEBI" id="CHEBI:57288"/>
    </ligand>
</feature>
<dbReference type="GO" id="GO:0006097">
    <property type="term" value="P:glyoxylate cycle"/>
    <property type="evidence" value="ECO:0007669"/>
    <property type="project" value="UniProtKB-UniRule"/>
</dbReference>
<keyword evidence="20" id="KW-1185">Reference proteome</keyword>
<feature type="binding site" evidence="11">
    <location>
        <position position="276"/>
    </location>
    <ligand>
        <name>acetyl-CoA</name>
        <dbReference type="ChEBI" id="CHEBI:57288"/>
    </ligand>
</feature>
<evidence type="ECO:0000259" key="18">
    <source>
        <dbReference type="Pfam" id="PF20659"/>
    </source>
</evidence>
<dbReference type="FunFam" id="3.20.20.360:FF:000002">
    <property type="entry name" value="Malate synthase G"/>
    <property type="match status" value="1"/>
</dbReference>
<dbReference type="PANTHER" id="PTHR42739">
    <property type="entry name" value="MALATE SYNTHASE G"/>
    <property type="match status" value="1"/>
</dbReference>
<dbReference type="STRING" id="34027.SAMN05421829_108119"/>
<keyword evidence="6 11" id="KW-0479">Metal-binding</keyword>
<dbReference type="EMBL" id="FTMD01000008">
    <property type="protein sequence ID" value="SIQ95009.1"/>
    <property type="molecule type" value="Genomic_DNA"/>
</dbReference>
<comment type="subcellular location">
    <subcellularLocation>
        <location evidence="11 14">Cytoplasm</location>
    </subcellularLocation>
</comment>
<dbReference type="InterPro" id="IPR046363">
    <property type="entry name" value="MS_N_TIM-barrel_dom"/>
</dbReference>
<feature type="binding site" evidence="11">
    <location>
        <position position="340"/>
    </location>
    <ligand>
        <name>glyoxylate</name>
        <dbReference type="ChEBI" id="CHEBI:36655"/>
    </ligand>
</feature>
<keyword evidence="4 11" id="KW-0816">Tricarboxylic acid cycle</keyword>
<comment type="subunit">
    <text evidence="11">Monomer.</text>
</comment>
<comment type="catalytic activity">
    <reaction evidence="9 11 14">
        <text>glyoxylate + acetyl-CoA + H2O = (S)-malate + CoA + H(+)</text>
        <dbReference type="Rhea" id="RHEA:18181"/>
        <dbReference type="ChEBI" id="CHEBI:15377"/>
        <dbReference type="ChEBI" id="CHEBI:15378"/>
        <dbReference type="ChEBI" id="CHEBI:15589"/>
        <dbReference type="ChEBI" id="CHEBI:36655"/>
        <dbReference type="ChEBI" id="CHEBI:57287"/>
        <dbReference type="ChEBI" id="CHEBI:57288"/>
        <dbReference type="EC" id="2.3.3.9"/>
    </reaction>
</comment>
<keyword evidence="3 11" id="KW-0963">Cytoplasm</keyword>
<evidence type="ECO:0000313" key="20">
    <source>
        <dbReference type="Proteomes" id="UP000186819"/>
    </source>
</evidence>
<dbReference type="InterPro" id="IPR048355">
    <property type="entry name" value="MS_C"/>
</dbReference>
<feature type="binding site" evidence="11">
    <location>
        <position position="538"/>
    </location>
    <ligand>
        <name>acetyl-CoA</name>
        <dbReference type="ChEBI" id="CHEBI:57288"/>
    </ligand>
</feature>
<feature type="binding site" evidence="11">
    <location>
        <position position="429"/>
    </location>
    <ligand>
        <name>glyoxylate</name>
        <dbReference type="ChEBI" id="CHEBI:36655"/>
    </ligand>
</feature>
<comment type="function">
    <text evidence="10 11">Involved in the glycolate utilization. Catalyzes the condensation and subsequent hydrolysis of acetyl-coenzyme A (acetyl-CoA) and glyoxylate to form malate and CoA.</text>
</comment>
<evidence type="ECO:0000256" key="12">
    <source>
        <dbReference type="NCBIfam" id="TIGR01345"/>
    </source>
</evidence>
<dbReference type="GO" id="GO:0000287">
    <property type="term" value="F:magnesium ion binding"/>
    <property type="evidence" value="ECO:0007669"/>
    <property type="project" value="TreeGrafter"/>
</dbReference>
<keyword evidence="8 11" id="KW-0558">Oxidation</keyword>
<keyword evidence="7 11" id="KW-0460">Magnesium</keyword>
<evidence type="ECO:0000256" key="14">
    <source>
        <dbReference type="RuleBase" id="RU003572"/>
    </source>
</evidence>
<feature type="modified residue" description="Cysteine sulfenic acid (-SOH)" evidence="11">
    <location>
        <position position="619"/>
    </location>
</feature>
<evidence type="ECO:0000256" key="1">
    <source>
        <dbReference type="ARBA" id="ARBA00001946"/>
    </source>
</evidence>
<sequence>MSTRIQCHQLQVDAELHRFIETEALPGTGVDAGAFWKGFSELANELAPKNRALLAERDRLQTELDNWHRAHPGPIQDMPAYRAFLEKIGYLQPVPAPFKVTTANVDIEIREQCGPQLVVPIMNARYALNAANARWGSLYDALYGTDAIPSDGGAEAGSSYNPVRGARVIAFARDVLNQAAPLAQGDHTKAASYAVEGGKLVVTLQDGTKTGLADASKFAGFQGDAAAPKAVLVKNNGLHLEIQFDRNHPIGKTDAAGIKDVLVEAAISTIMDCEDSVAAVDAEDKVLAYRNWLGLITGTLVESFEKGGKTVERRMNADREYTAPNGGTLRLHGRSLLFIRNVGHLMTNPAILLADGAEIPEGIMDGVVTALISLRDLKLKNNSRTGSMYIVKPKMHGPAEVAFTNELFGRVEQMLGLPASTMKVGIMDEERRTSVNLAACIKSAESRVAFINTGFLDRTGDEMHTAMEAGPMIRKGDMKSSAWIQAYERQNVLVGLDCGLRGKAQIGKGMWAMPDLMAEMLKQKIGHPKAGATTAWVPSPTGATLHALHYHQVDVQSVQQEMEKISLAAERETLLNNLLTVPVAATANWSATEIQQELDNNAQGILGYVVRWVDQGVGCSKVPDINNIGLMEDRATLRISSQHIANWLRHGVTNEAQVMETLKRMAAVVDQQNAGDPLYQPMAADFDKSVAFQAAKDLIFKGCAQPSGYTEPLLHKWRQVKKAQG</sequence>
<dbReference type="InterPro" id="IPR001465">
    <property type="entry name" value="Malate_synthase_TIM"/>
</dbReference>
<feature type="active site" description="Proton acceptor" evidence="11 13">
    <location>
        <position position="340"/>
    </location>
</feature>
<dbReference type="OrthoDB" id="9762054at2"/>
<organism evidence="19 20">
    <name type="scientific">Aromatoleum tolulyticum</name>
    <dbReference type="NCBI Taxonomy" id="34027"/>
    <lineage>
        <taxon>Bacteria</taxon>
        <taxon>Pseudomonadati</taxon>
        <taxon>Pseudomonadota</taxon>
        <taxon>Betaproteobacteria</taxon>
        <taxon>Rhodocyclales</taxon>
        <taxon>Rhodocyclaceae</taxon>
        <taxon>Aromatoleum</taxon>
    </lineage>
</organism>
<dbReference type="InterPro" id="IPR048357">
    <property type="entry name" value="MSG_insertion"/>
</dbReference>
<evidence type="ECO:0000256" key="9">
    <source>
        <dbReference type="ARBA" id="ARBA00047918"/>
    </source>
</evidence>
<dbReference type="GO" id="GO:0006099">
    <property type="term" value="P:tricarboxylic acid cycle"/>
    <property type="evidence" value="ECO:0007669"/>
    <property type="project" value="UniProtKB-KW"/>
</dbReference>
<keyword evidence="5 11" id="KW-0808">Transferase</keyword>
<comment type="cofactor">
    <cofactor evidence="1 11">
        <name>Mg(2+)</name>
        <dbReference type="ChEBI" id="CHEBI:18420"/>
    </cofactor>
</comment>
<dbReference type="CDD" id="cd00728">
    <property type="entry name" value="malate_synt_G"/>
    <property type="match status" value="1"/>
</dbReference>
<evidence type="ECO:0000256" key="11">
    <source>
        <dbReference type="HAMAP-Rule" id="MF_00641"/>
    </source>
</evidence>
<reference evidence="20" key="1">
    <citation type="submission" date="2017-01" db="EMBL/GenBank/DDBJ databases">
        <authorList>
            <person name="Varghese N."/>
            <person name="Submissions S."/>
        </authorList>
    </citation>
    <scope>NUCLEOTIDE SEQUENCE [LARGE SCALE GENOMIC DNA]</scope>
    <source>
        <strain evidence="20">ATCC 51758</strain>
    </source>
</reference>
<evidence type="ECO:0000259" key="16">
    <source>
        <dbReference type="Pfam" id="PF20656"/>
    </source>
</evidence>
<evidence type="ECO:0000256" key="3">
    <source>
        <dbReference type="ARBA" id="ARBA00022490"/>
    </source>
</evidence>
<comment type="similarity">
    <text evidence="11 14">Belongs to the malate synthase family. GlcB subfamily.</text>
</comment>
<dbReference type="InterPro" id="IPR048356">
    <property type="entry name" value="MS_N"/>
</dbReference>
<dbReference type="UniPathway" id="UPA00703">
    <property type="reaction ID" value="UER00720"/>
</dbReference>
<dbReference type="Pfam" id="PF01274">
    <property type="entry name" value="MS_TIM-barrel"/>
    <property type="match status" value="1"/>
</dbReference>
<feature type="binding site" evidence="11">
    <location>
        <begin position="454"/>
        <end position="457"/>
    </location>
    <ligand>
        <name>glyoxylate</name>
        <dbReference type="ChEBI" id="CHEBI:36655"/>
    </ligand>
</feature>
<dbReference type="EC" id="2.3.3.9" evidence="11 12"/>
<dbReference type="Pfam" id="PF20658">
    <property type="entry name" value="MSG_insertion"/>
    <property type="match status" value="1"/>
</dbReference>
<evidence type="ECO:0000256" key="6">
    <source>
        <dbReference type="ARBA" id="ARBA00022723"/>
    </source>
</evidence>
<evidence type="ECO:0000259" key="17">
    <source>
        <dbReference type="Pfam" id="PF20658"/>
    </source>
</evidence>